<proteinExistence type="predicted"/>
<dbReference type="GO" id="GO:0000155">
    <property type="term" value="F:phosphorelay sensor kinase activity"/>
    <property type="evidence" value="ECO:0007669"/>
    <property type="project" value="InterPro"/>
</dbReference>
<keyword evidence="4" id="KW-1185">Reference proteome</keyword>
<feature type="domain" description="PAC" evidence="2">
    <location>
        <begin position="367"/>
        <end position="418"/>
    </location>
</feature>
<evidence type="ECO:0000259" key="1">
    <source>
        <dbReference type="PROSITE" id="PS50112"/>
    </source>
</evidence>
<accession>A0A9E4ZNA6</accession>
<dbReference type="Pfam" id="PF08448">
    <property type="entry name" value="PAS_4"/>
    <property type="match status" value="2"/>
</dbReference>
<dbReference type="Gene3D" id="3.30.450.20">
    <property type="entry name" value="PAS domain"/>
    <property type="match status" value="4"/>
</dbReference>
<organism evidence="3 4">
    <name type="scientific">Methanoculleus formosensis</name>
    <dbReference type="NCBI Taxonomy" id="2590886"/>
    <lineage>
        <taxon>Archaea</taxon>
        <taxon>Methanobacteriati</taxon>
        <taxon>Methanobacteriota</taxon>
        <taxon>Stenosarchaea group</taxon>
        <taxon>Methanomicrobia</taxon>
        <taxon>Methanomicrobiales</taxon>
        <taxon>Methanomicrobiaceae</taxon>
        <taxon>Methanoculleus</taxon>
    </lineage>
</organism>
<dbReference type="Proteomes" id="UP001065682">
    <property type="component" value="Unassembled WGS sequence"/>
</dbReference>
<dbReference type="SMART" id="SM00388">
    <property type="entry name" value="HisKA"/>
    <property type="match status" value="1"/>
</dbReference>
<dbReference type="InterPro" id="IPR013656">
    <property type="entry name" value="PAS_4"/>
</dbReference>
<dbReference type="PANTHER" id="PTHR44757">
    <property type="entry name" value="DIGUANYLATE CYCLASE DGCP"/>
    <property type="match status" value="1"/>
</dbReference>
<dbReference type="PROSITE" id="PS50112">
    <property type="entry name" value="PAS"/>
    <property type="match status" value="2"/>
</dbReference>
<dbReference type="PROSITE" id="PS50113">
    <property type="entry name" value="PAC"/>
    <property type="match status" value="3"/>
</dbReference>
<feature type="domain" description="PAS" evidence="1">
    <location>
        <begin position="553"/>
        <end position="608"/>
    </location>
</feature>
<dbReference type="NCBIfam" id="TIGR00229">
    <property type="entry name" value="sensory_box"/>
    <property type="match status" value="3"/>
</dbReference>
<dbReference type="InterPro" id="IPR000014">
    <property type="entry name" value="PAS"/>
</dbReference>
<sequence length="753" mass="84382">MENPQDGSPADLLEILEDAASALDRRSRERLAAGIEALLDENRGLSARAARAELERDAILAAAGRQGIVYDAGGGVITAGPGEEDRIARALLGRNGVSLRDSGGEPVPPDDLPGRRALRGERLSSCRYAVHDPDGEELHVVVSASPVVMNGAVSGAVVTWQDVTDAEQTRRRLADANTLLEGLFENLGDIVGVQLPDRTILRYNRAGYEMLGMTPEEVEGRKCYDLIGRTGPCSVCATELAVASKKREVVEKFVPELGRYLECRSSPILDEKGEVAFIVEQLYDVTDRRRAEDELRESEATARALLNAPSEIIALLDREGRLIEINETTTQRFARSREDLLGRSLFQLFPADEAAAYAAHLKEAVASGRPARFEDAWKGRLYDIVLYPAADERGNVIRVAAIARDVTGKKRGEDALRKRTHDLNERVKELSILYEISRIIERRSETSLDEVFLEVARVLSTGWQYPEDTVARITVHGCRFATERFAETPWRQASPIVVLGETVGMVEICYLHERPERDEGPFLAEERALLDTVARRLGSMMERFQAWDSLEKSESQFREIMQQSFDMIYTCYHEGGIAYISPAVTRVLGYAPDEIIGRRCRDFVVPSSLPAWEEGRAKISCGEPVEGLEIEFRRKDGSVTCLELNESPIVRDRSVIGVHVVGRDITDRKQNEHLRQQAFEQIERNIEQFAVLGDHIRQPLQVILGMTELIDDGAATGRIREQVDRINSYILQLDRGWVESRQVREFLRRHELA</sequence>
<dbReference type="InterPro" id="IPR052155">
    <property type="entry name" value="Biofilm_reg_signaling"/>
</dbReference>
<name>A0A9E4ZNA6_9EURY</name>
<dbReference type="InterPro" id="IPR035965">
    <property type="entry name" value="PAS-like_dom_sf"/>
</dbReference>
<evidence type="ECO:0000313" key="4">
    <source>
        <dbReference type="Proteomes" id="UP001065682"/>
    </source>
</evidence>
<evidence type="ECO:0000313" key="3">
    <source>
        <dbReference type="EMBL" id="MCT8337540.1"/>
    </source>
</evidence>
<dbReference type="EMBL" id="VHLL01000004">
    <property type="protein sequence ID" value="MCT8337540.1"/>
    <property type="molecule type" value="Genomic_DNA"/>
</dbReference>
<dbReference type="SUPFAM" id="SSF55785">
    <property type="entry name" value="PYP-like sensor domain (PAS domain)"/>
    <property type="match status" value="4"/>
</dbReference>
<dbReference type="SMART" id="SM00086">
    <property type="entry name" value="PAC"/>
    <property type="match status" value="3"/>
</dbReference>
<protein>
    <submittedName>
        <fullName evidence="3">PAS domain S-box protein</fullName>
    </submittedName>
</protein>
<feature type="domain" description="PAC" evidence="2">
    <location>
        <begin position="247"/>
        <end position="297"/>
    </location>
</feature>
<dbReference type="CDD" id="cd00130">
    <property type="entry name" value="PAS"/>
    <property type="match status" value="2"/>
</dbReference>
<gene>
    <name evidence="3" type="ORF">FKB36_08595</name>
</gene>
<dbReference type="InterPro" id="IPR001610">
    <property type="entry name" value="PAC"/>
</dbReference>
<dbReference type="AlphaFoldDB" id="A0A9E4ZNA6"/>
<comment type="caution">
    <text evidence="3">The sequence shown here is derived from an EMBL/GenBank/DDBJ whole genome shotgun (WGS) entry which is preliminary data.</text>
</comment>
<dbReference type="InterPro" id="IPR000700">
    <property type="entry name" value="PAS-assoc_C"/>
</dbReference>
<dbReference type="InterPro" id="IPR003661">
    <property type="entry name" value="HisK_dim/P_dom"/>
</dbReference>
<feature type="domain" description="PAS" evidence="1">
    <location>
        <begin position="298"/>
        <end position="368"/>
    </location>
</feature>
<dbReference type="PANTHER" id="PTHR44757:SF2">
    <property type="entry name" value="BIOFILM ARCHITECTURE MAINTENANCE PROTEIN MBAA"/>
    <property type="match status" value="1"/>
</dbReference>
<dbReference type="RefSeq" id="WP_261597644.1">
    <property type="nucleotide sequence ID" value="NZ_VHLL01000004.1"/>
</dbReference>
<reference evidence="3" key="1">
    <citation type="submission" date="2019-06" db="EMBL/GenBank/DDBJ databases">
        <title>Methanoculleus strain from Tamsui River, Taipei, Taiwan.</title>
        <authorList>
            <person name="You Y.-T."/>
            <person name="Chen S.-C."/>
            <person name="Lai S.-J."/>
            <person name="Lee Y.-C."/>
            <person name="Lai M.-C."/>
        </authorList>
    </citation>
    <scope>NUCLEOTIDE SEQUENCE</scope>
    <source>
        <strain evidence="3">Afa-1</strain>
    </source>
</reference>
<dbReference type="SMART" id="SM00091">
    <property type="entry name" value="PAS"/>
    <property type="match status" value="3"/>
</dbReference>
<evidence type="ECO:0000259" key="2">
    <source>
        <dbReference type="PROSITE" id="PS50113"/>
    </source>
</evidence>
<dbReference type="Pfam" id="PF13426">
    <property type="entry name" value="PAS_9"/>
    <property type="match status" value="2"/>
</dbReference>
<feature type="domain" description="PAC" evidence="2">
    <location>
        <begin position="626"/>
        <end position="677"/>
    </location>
</feature>